<dbReference type="AlphaFoldDB" id="A0A3Q9RRP4"/>
<sequence>MLFEVLSSAVVGGVVGFASLTVNGATNDGRKIARICANAGLNVKEGGKIKSMQLLRKSKREWGVEYAYRIPLGLSFNDYEKRLDALQDGLNGKRYVDVKTFLQGIRTLNMRDLKALLTQKKAVKKEVELAYDGVLIVKVYEQSMPDYFEYDNAIVERLKGWEIPVGVTRTELIKHDFDRNAHLIVAGTSGGGKSVFLKNVITTLVARKTKDTNLFLIDLKGGLALNRFRNLEQVKGFAKNPAEALTILTEAQAKMNERIEYLLDHGYEDVIEAGFPERFFVVIDEAADISDSKECQAIIKDIARRGRGAGFQLIYCTQYATNETISPQVRQNCSAQVCFRLKTAIASRAVLDEDGAESLPLIKGRAIYRTDVKTIVQTPLIENKFIDETIKPNIIIRARKEGEECDDNSIKGTAPRKHTLIIEEIGLS</sequence>
<accession>A0A3Q9RRP4</accession>
<evidence type="ECO:0000313" key="6">
    <source>
        <dbReference type="Proteomes" id="UP000283095"/>
    </source>
</evidence>
<dbReference type="PROSITE" id="PS50901">
    <property type="entry name" value="FTSK"/>
    <property type="match status" value="1"/>
</dbReference>
<dbReference type="EMBL" id="CP026095">
    <property type="protein sequence ID" value="AZV45188.1"/>
    <property type="molecule type" value="Genomic_DNA"/>
</dbReference>
<dbReference type="OrthoDB" id="2511091at2"/>
<evidence type="ECO:0000256" key="3">
    <source>
        <dbReference type="PROSITE-ProRule" id="PRU00289"/>
    </source>
</evidence>
<dbReference type="SUPFAM" id="SSF52540">
    <property type="entry name" value="P-loop containing nucleoside triphosphate hydrolases"/>
    <property type="match status" value="1"/>
</dbReference>
<keyword evidence="1 3" id="KW-0547">Nucleotide-binding</keyword>
<organism evidence="5 6">
    <name type="scientific">Peribacillus asahii</name>
    <dbReference type="NCBI Taxonomy" id="228899"/>
    <lineage>
        <taxon>Bacteria</taxon>
        <taxon>Bacillati</taxon>
        <taxon>Bacillota</taxon>
        <taxon>Bacilli</taxon>
        <taxon>Bacillales</taxon>
        <taxon>Bacillaceae</taxon>
        <taxon>Peribacillus</taxon>
    </lineage>
</organism>
<gene>
    <name evidence="5" type="ORF">BAOM_4609</name>
</gene>
<dbReference type="PANTHER" id="PTHR22683">
    <property type="entry name" value="SPORULATION PROTEIN RELATED"/>
    <property type="match status" value="1"/>
</dbReference>
<evidence type="ECO:0000313" key="5">
    <source>
        <dbReference type="EMBL" id="AZV45188.1"/>
    </source>
</evidence>
<dbReference type="InterPro" id="IPR050206">
    <property type="entry name" value="FtsK/SpoIIIE/SftA"/>
</dbReference>
<name>A0A3Q9RRP4_9BACI</name>
<feature type="binding site" evidence="3">
    <location>
        <begin position="187"/>
        <end position="194"/>
    </location>
    <ligand>
        <name>ATP</name>
        <dbReference type="ChEBI" id="CHEBI:30616"/>
    </ligand>
</feature>
<keyword evidence="2 3" id="KW-0067">ATP-binding</keyword>
<evidence type="ECO:0000256" key="2">
    <source>
        <dbReference type="ARBA" id="ARBA00022840"/>
    </source>
</evidence>
<feature type="domain" description="FtsK" evidence="4">
    <location>
        <begin position="169"/>
        <end position="348"/>
    </location>
</feature>
<reference evidence="5 6" key="1">
    <citation type="submission" date="2018-01" db="EMBL/GenBank/DDBJ databases">
        <title>Bacillus asahii Genome sequencing and assembly.</title>
        <authorList>
            <person name="Jiang H."/>
            <person name="Feng Y."/>
            <person name="Zhao F."/>
            <person name="Lin X."/>
        </authorList>
    </citation>
    <scope>NUCLEOTIDE SEQUENCE [LARGE SCALE GENOMIC DNA]</scope>
    <source>
        <strain evidence="5 6">OM18</strain>
    </source>
</reference>
<protein>
    <recommendedName>
        <fullName evidence="4">FtsK domain-containing protein</fullName>
    </recommendedName>
</protein>
<dbReference type="GO" id="GO:0003677">
    <property type="term" value="F:DNA binding"/>
    <property type="evidence" value="ECO:0007669"/>
    <property type="project" value="InterPro"/>
</dbReference>
<dbReference type="KEGG" id="pasa:BAOM_4609"/>
<dbReference type="InterPro" id="IPR002543">
    <property type="entry name" value="FtsK_dom"/>
</dbReference>
<dbReference type="Pfam" id="PF01580">
    <property type="entry name" value="FtsK_SpoIIIE"/>
    <property type="match status" value="1"/>
</dbReference>
<dbReference type="PANTHER" id="PTHR22683:SF1">
    <property type="entry name" value="TYPE VII SECRETION SYSTEM PROTEIN ESSC"/>
    <property type="match status" value="1"/>
</dbReference>
<dbReference type="InterPro" id="IPR027417">
    <property type="entry name" value="P-loop_NTPase"/>
</dbReference>
<proteinExistence type="predicted"/>
<evidence type="ECO:0000259" key="4">
    <source>
        <dbReference type="PROSITE" id="PS50901"/>
    </source>
</evidence>
<dbReference type="Proteomes" id="UP000283095">
    <property type="component" value="Chromosome"/>
</dbReference>
<dbReference type="Gene3D" id="3.40.50.300">
    <property type="entry name" value="P-loop containing nucleotide triphosphate hydrolases"/>
    <property type="match status" value="1"/>
</dbReference>
<dbReference type="GO" id="GO:0005524">
    <property type="term" value="F:ATP binding"/>
    <property type="evidence" value="ECO:0007669"/>
    <property type="project" value="UniProtKB-UniRule"/>
</dbReference>
<evidence type="ECO:0000256" key="1">
    <source>
        <dbReference type="ARBA" id="ARBA00022741"/>
    </source>
</evidence>